<dbReference type="AlphaFoldDB" id="A0A2N9FYQ4"/>
<dbReference type="Pfam" id="PF00226">
    <property type="entry name" value="DnaJ"/>
    <property type="match status" value="1"/>
</dbReference>
<dbReference type="SUPFAM" id="SSF46565">
    <property type="entry name" value="Chaperone J-domain"/>
    <property type="match status" value="1"/>
</dbReference>
<feature type="domain" description="J" evidence="2">
    <location>
        <begin position="64"/>
        <end position="125"/>
    </location>
</feature>
<protein>
    <recommendedName>
        <fullName evidence="2">J domain-containing protein</fullName>
    </recommendedName>
</protein>
<evidence type="ECO:0000256" key="1">
    <source>
        <dbReference type="SAM" id="MobiDB-lite"/>
    </source>
</evidence>
<dbReference type="Gene3D" id="1.10.287.110">
    <property type="entry name" value="DnaJ domain"/>
    <property type="match status" value="1"/>
</dbReference>
<evidence type="ECO:0000259" key="2">
    <source>
        <dbReference type="PROSITE" id="PS50076"/>
    </source>
</evidence>
<feature type="region of interest" description="Disordered" evidence="1">
    <location>
        <begin position="41"/>
        <end position="60"/>
    </location>
</feature>
<evidence type="ECO:0000313" key="3">
    <source>
        <dbReference type="EMBL" id="SPC95727.1"/>
    </source>
</evidence>
<accession>A0A2N9FYQ4</accession>
<reference evidence="3" key="1">
    <citation type="submission" date="2018-02" db="EMBL/GenBank/DDBJ databases">
        <authorList>
            <person name="Cohen D.B."/>
            <person name="Kent A.D."/>
        </authorList>
    </citation>
    <scope>NUCLEOTIDE SEQUENCE</scope>
</reference>
<dbReference type="CDD" id="cd06257">
    <property type="entry name" value="DnaJ"/>
    <property type="match status" value="1"/>
</dbReference>
<dbReference type="InterPro" id="IPR001623">
    <property type="entry name" value="DnaJ_domain"/>
</dbReference>
<dbReference type="PROSITE" id="PS50076">
    <property type="entry name" value="DNAJ_2"/>
    <property type="match status" value="1"/>
</dbReference>
<name>A0A2N9FYQ4_FAGSY</name>
<dbReference type="InterPro" id="IPR036869">
    <property type="entry name" value="J_dom_sf"/>
</dbReference>
<sequence>MFKATFGNKWYSWSFNSGHESSFQNSTSGFEWREQSSWKSRTKRWESQSATESDDDSFAVGSRSDRTILGLPPTGPIKIEDVKNAFRLSALKWHPDKHQGPSQAMAEEKFKLCANAYRFFVWVDPPLEGATLEEESKENSEIQVGCHEELMKIQTAKHDAIREIDAMKYEALLQVERENTAKKYEALLQDEIDKCKTLLLKLKLALLGS</sequence>
<dbReference type="PANTHER" id="PTHR45376">
    <property type="entry name" value="CHAPERONE DNAJ-DOMAIN SUPERFAMILY PROTEIN-RELATED"/>
    <property type="match status" value="1"/>
</dbReference>
<gene>
    <name evidence="3" type="ORF">FSB_LOCUS23609</name>
</gene>
<proteinExistence type="predicted"/>
<dbReference type="PANTHER" id="PTHR45376:SF5">
    <property type="entry name" value="CHAPERONE DNAJ-DOMAIN SUPERFAMILY PROTEIN"/>
    <property type="match status" value="1"/>
</dbReference>
<dbReference type="SMART" id="SM00271">
    <property type="entry name" value="DnaJ"/>
    <property type="match status" value="1"/>
</dbReference>
<organism evidence="3">
    <name type="scientific">Fagus sylvatica</name>
    <name type="common">Beechnut</name>
    <dbReference type="NCBI Taxonomy" id="28930"/>
    <lineage>
        <taxon>Eukaryota</taxon>
        <taxon>Viridiplantae</taxon>
        <taxon>Streptophyta</taxon>
        <taxon>Embryophyta</taxon>
        <taxon>Tracheophyta</taxon>
        <taxon>Spermatophyta</taxon>
        <taxon>Magnoliopsida</taxon>
        <taxon>eudicotyledons</taxon>
        <taxon>Gunneridae</taxon>
        <taxon>Pentapetalae</taxon>
        <taxon>rosids</taxon>
        <taxon>fabids</taxon>
        <taxon>Fagales</taxon>
        <taxon>Fagaceae</taxon>
        <taxon>Fagus</taxon>
    </lineage>
</organism>
<dbReference type="EMBL" id="OIVN01001595">
    <property type="protein sequence ID" value="SPC95727.1"/>
    <property type="molecule type" value="Genomic_DNA"/>
</dbReference>